<evidence type="ECO:0000256" key="1">
    <source>
        <dbReference type="ARBA" id="ARBA00012493"/>
    </source>
</evidence>
<dbReference type="OrthoDB" id="9780724at2"/>
<evidence type="ECO:0000256" key="7">
    <source>
        <dbReference type="ARBA" id="ARBA00023118"/>
    </source>
</evidence>
<dbReference type="RefSeq" id="WP_116855192.1">
    <property type="nucleotide sequence ID" value="NZ_QTJV01000007.1"/>
</dbReference>
<gene>
    <name evidence="12" type="ORF">DXN04_20190</name>
</gene>
<evidence type="ECO:0000256" key="3">
    <source>
        <dbReference type="ARBA" id="ARBA00022695"/>
    </source>
</evidence>
<evidence type="ECO:0000256" key="10">
    <source>
        <dbReference type="SAM" id="Coils"/>
    </source>
</evidence>
<dbReference type="GO" id="GO:0046872">
    <property type="term" value="F:metal ion binding"/>
    <property type="evidence" value="ECO:0007669"/>
    <property type="project" value="UniProtKB-KW"/>
</dbReference>
<dbReference type="Proteomes" id="UP000261174">
    <property type="component" value="Unassembled WGS sequence"/>
</dbReference>
<keyword evidence="7" id="KW-0051">Antiviral defense</keyword>
<name>A0A3E1NZM1_9BACT</name>
<protein>
    <recommendedName>
        <fullName evidence="1">RNA-directed DNA polymerase</fullName>
        <ecNumber evidence="1">2.7.7.49</ecNumber>
    </recommendedName>
</protein>
<keyword evidence="2" id="KW-0808">Transferase</keyword>
<feature type="domain" description="Reverse transcriptase" evidence="11">
    <location>
        <begin position="162"/>
        <end position="394"/>
    </location>
</feature>
<evidence type="ECO:0000256" key="2">
    <source>
        <dbReference type="ARBA" id="ARBA00022679"/>
    </source>
</evidence>
<comment type="similarity">
    <text evidence="8">Belongs to the bacterial reverse transcriptase family.</text>
</comment>
<evidence type="ECO:0000256" key="9">
    <source>
        <dbReference type="ARBA" id="ARBA00048173"/>
    </source>
</evidence>
<dbReference type="AlphaFoldDB" id="A0A3E1NZM1"/>
<comment type="caution">
    <text evidence="12">The sequence shown here is derived from an EMBL/GenBank/DDBJ whole genome shotgun (WGS) entry which is preliminary data.</text>
</comment>
<dbReference type="EC" id="2.7.7.49" evidence="1"/>
<dbReference type="GO" id="GO:0051607">
    <property type="term" value="P:defense response to virus"/>
    <property type="evidence" value="ECO:0007669"/>
    <property type="project" value="UniProtKB-KW"/>
</dbReference>
<keyword evidence="10" id="KW-0175">Coiled coil</keyword>
<dbReference type="PANTHER" id="PTHR34047:SF7">
    <property type="entry name" value="RNA-DIRECTED DNA POLYMERASE"/>
    <property type="match status" value="1"/>
</dbReference>
<evidence type="ECO:0000256" key="8">
    <source>
        <dbReference type="ARBA" id="ARBA00034120"/>
    </source>
</evidence>
<evidence type="ECO:0000256" key="4">
    <source>
        <dbReference type="ARBA" id="ARBA00022723"/>
    </source>
</evidence>
<evidence type="ECO:0000259" key="11">
    <source>
        <dbReference type="PROSITE" id="PS50878"/>
    </source>
</evidence>
<dbReference type="EMBL" id="QTJV01000007">
    <property type="protein sequence ID" value="RFM33345.1"/>
    <property type="molecule type" value="Genomic_DNA"/>
</dbReference>
<evidence type="ECO:0000256" key="6">
    <source>
        <dbReference type="ARBA" id="ARBA00022918"/>
    </source>
</evidence>
<dbReference type="InterPro" id="IPR000123">
    <property type="entry name" value="Reverse_transcriptase_msDNA"/>
</dbReference>
<proteinExistence type="inferred from homology"/>
<dbReference type="SUPFAM" id="SSF56672">
    <property type="entry name" value="DNA/RNA polymerases"/>
    <property type="match status" value="1"/>
</dbReference>
<keyword evidence="13" id="KW-1185">Reference proteome</keyword>
<keyword evidence="3" id="KW-0548">Nucleotidyltransferase</keyword>
<dbReference type="GO" id="GO:0003964">
    <property type="term" value="F:RNA-directed DNA polymerase activity"/>
    <property type="evidence" value="ECO:0007669"/>
    <property type="project" value="UniProtKB-KW"/>
</dbReference>
<organism evidence="12 13">
    <name type="scientific">Chitinophaga silvisoli</name>
    <dbReference type="NCBI Taxonomy" id="2291814"/>
    <lineage>
        <taxon>Bacteria</taxon>
        <taxon>Pseudomonadati</taxon>
        <taxon>Bacteroidota</taxon>
        <taxon>Chitinophagia</taxon>
        <taxon>Chitinophagales</taxon>
        <taxon>Chitinophagaceae</taxon>
        <taxon>Chitinophaga</taxon>
    </lineage>
</organism>
<feature type="coiled-coil region" evidence="10">
    <location>
        <begin position="50"/>
        <end position="102"/>
    </location>
</feature>
<keyword evidence="4" id="KW-0479">Metal-binding</keyword>
<comment type="catalytic activity">
    <reaction evidence="9">
        <text>DNA(n) + a 2'-deoxyribonucleoside 5'-triphosphate = DNA(n+1) + diphosphate</text>
        <dbReference type="Rhea" id="RHEA:22508"/>
        <dbReference type="Rhea" id="RHEA-COMP:17339"/>
        <dbReference type="Rhea" id="RHEA-COMP:17340"/>
        <dbReference type="ChEBI" id="CHEBI:33019"/>
        <dbReference type="ChEBI" id="CHEBI:61560"/>
        <dbReference type="ChEBI" id="CHEBI:173112"/>
        <dbReference type="EC" id="2.7.7.49"/>
    </reaction>
</comment>
<dbReference type="InterPro" id="IPR000477">
    <property type="entry name" value="RT_dom"/>
</dbReference>
<dbReference type="InterPro" id="IPR043502">
    <property type="entry name" value="DNA/RNA_pol_sf"/>
</dbReference>
<accession>A0A3E1NZM1</accession>
<keyword evidence="6 12" id="KW-0695">RNA-directed DNA polymerase</keyword>
<sequence length="509" mass="56963">MSAGLTRQELYDKIRASSKEEVILEEMVRLGFWAKNESVPSVPETFIRKEGELRRELNELLSEQARYRNKQQVLTDMRKARMAAAKAKRAETKKRNEEKRLQRAAAWKEEKEKTIVYLGEDVSAGLNKTTSDAEQLQKFGLPLLNDGAQLAAAMGISLGKLRFLAFNRKVGTVSHYKRFYLPKKSGGRRLISAPMPQLKAAQYWVLENILYKVPNSESAHGFVPGKSIVTNASNHVGQEVVINIDLKDFFPTIEYKRVKGLFIKLGYSEQIATILGLLCTEPEVDQVALDGKEYFVANTPRHLPQGAPGSPAITNLICYGLDKRFEGLAKRFGYTYSRYADDMTFSTKGEAADKIGQLLWSVKQVVKEEGFHLHPDKLKVMRKGDKREVTGIVVNDKLSLDRETLRKFRALLHQIDKTGLANKQWGNGNIISSVEGFANYVAMVKPEAGRQLKDKIKVLFNREDIKAQARAMMSGAAVNGAGSTGSIGGAAAKDEHIPKKEDGNWWDVV</sequence>
<dbReference type="PANTHER" id="PTHR34047">
    <property type="entry name" value="NUCLEAR INTRON MATURASE 1, MITOCHONDRIAL-RELATED"/>
    <property type="match status" value="1"/>
</dbReference>
<evidence type="ECO:0000256" key="5">
    <source>
        <dbReference type="ARBA" id="ARBA00022842"/>
    </source>
</evidence>
<dbReference type="GO" id="GO:0003723">
    <property type="term" value="F:RNA binding"/>
    <property type="evidence" value="ECO:0007669"/>
    <property type="project" value="InterPro"/>
</dbReference>
<evidence type="ECO:0000313" key="13">
    <source>
        <dbReference type="Proteomes" id="UP000261174"/>
    </source>
</evidence>
<dbReference type="CDD" id="cd03487">
    <property type="entry name" value="RT_Bac_retron_II"/>
    <property type="match status" value="1"/>
</dbReference>
<dbReference type="PROSITE" id="PS50878">
    <property type="entry name" value="RT_POL"/>
    <property type="match status" value="1"/>
</dbReference>
<keyword evidence="5" id="KW-0460">Magnesium</keyword>
<dbReference type="Pfam" id="PF00078">
    <property type="entry name" value="RVT_1"/>
    <property type="match status" value="1"/>
</dbReference>
<dbReference type="InterPro" id="IPR051083">
    <property type="entry name" value="GrpII_Intron_Splice-Mob/Def"/>
</dbReference>
<evidence type="ECO:0000313" key="12">
    <source>
        <dbReference type="EMBL" id="RFM33345.1"/>
    </source>
</evidence>
<dbReference type="PRINTS" id="PR00866">
    <property type="entry name" value="RNADNAPOLMS"/>
</dbReference>
<reference evidence="12 13" key="1">
    <citation type="submission" date="2018-08" db="EMBL/GenBank/DDBJ databases">
        <title>Chitinophaga sp. K20C18050901, a novel bacterium isolated from forest soil.</title>
        <authorList>
            <person name="Wang C."/>
        </authorList>
    </citation>
    <scope>NUCLEOTIDE SEQUENCE [LARGE SCALE GENOMIC DNA]</scope>
    <source>
        <strain evidence="12 13">K20C18050901</strain>
    </source>
</reference>